<dbReference type="InterPro" id="IPR027383">
    <property type="entry name" value="Znf_put"/>
</dbReference>
<organism evidence="2 5">
    <name type="scientific">Frederiksenia canicola</name>
    <dbReference type="NCBI Taxonomy" id="123824"/>
    <lineage>
        <taxon>Bacteria</taxon>
        <taxon>Pseudomonadati</taxon>
        <taxon>Pseudomonadota</taxon>
        <taxon>Gammaproteobacteria</taxon>
        <taxon>Pasteurellales</taxon>
        <taxon>Pasteurellaceae</taxon>
        <taxon>Frederiksenia</taxon>
    </lineage>
</organism>
<dbReference type="AlphaFoldDB" id="A0AAE6X3Y8"/>
<reference evidence="2 5" key="1">
    <citation type="submission" date="2016-03" db="EMBL/GenBank/DDBJ databases">
        <authorList>
            <person name="Hansen M.J."/>
            <person name="Bojesen A.M."/>
            <person name="Planet P."/>
        </authorList>
    </citation>
    <scope>NUCLEOTIDE SEQUENCE [LARGE SCALE GENOMIC DNA]</scope>
    <source>
        <strain evidence="2 5">HPA 21</strain>
    </source>
</reference>
<evidence type="ECO:0000313" key="2">
    <source>
        <dbReference type="EMBL" id="QIM64390.1"/>
    </source>
</evidence>
<dbReference type="Proteomes" id="UP000502287">
    <property type="component" value="Chromosome"/>
</dbReference>
<accession>A0AAE6X3Y8</accession>
<protein>
    <submittedName>
        <fullName evidence="3">Zinc finger protein</fullName>
    </submittedName>
</protein>
<reference evidence="3 4" key="2">
    <citation type="submission" date="2018-11" db="EMBL/GenBank/DDBJ databases">
        <title>Genomic Encyclopedia of Type Strains, Phase IV (KMG-IV): sequencing the most valuable type-strain genomes for metagenomic binning, comparative biology and taxonomic classification.</title>
        <authorList>
            <person name="Goeker M."/>
        </authorList>
    </citation>
    <scope>NUCLEOTIDE SEQUENCE [LARGE SCALE GENOMIC DNA]</scope>
    <source>
        <strain evidence="3 4">DSM 25797</strain>
    </source>
</reference>
<dbReference type="Proteomes" id="UP000276901">
    <property type="component" value="Unassembled WGS sequence"/>
</dbReference>
<proteinExistence type="predicted"/>
<dbReference type="EMBL" id="CP015029">
    <property type="protein sequence ID" value="QIM64390.1"/>
    <property type="molecule type" value="Genomic_DNA"/>
</dbReference>
<keyword evidence="4" id="KW-1185">Reference proteome</keyword>
<evidence type="ECO:0000259" key="1">
    <source>
        <dbReference type="Pfam" id="PF13490"/>
    </source>
</evidence>
<evidence type="ECO:0000313" key="3">
    <source>
        <dbReference type="EMBL" id="RPE91997.1"/>
    </source>
</evidence>
<feature type="domain" description="Putative zinc-finger" evidence="1">
    <location>
        <begin position="9"/>
        <end position="43"/>
    </location>
</feature>
<evidence type="ECO:0000313" key="5">
    <source>
        <dbReference type="Proteomes" id="UP000502287"/>
    </source>
</evidence>
<gene>
    <name evidence="2" type="ORF">A4G17_02470</name>
    <name evidence="3" type="ORF">EDC49_1798</name>
</gene>
<dbReference type="Pfam" id="PF13490">
    <property type="entry name" value="zf-HC2"/>
    <property type="match status" value="1"/>
</dbReference>
<sequence>MTTTKKHKCKDITELISLQQEQPLAFKQKLAMQVHLMICPYCRAFRRNNEQMRKLMQQFKEKSE</sequence>
<dbReference type="KEGG" id="fcl:A4G17_02470"/>
<dbReference type="RefSeq" id="WP_123957392.1">
    <property type="nucleotide sequence ID" value="NZ_CP015029.1"/>
</dbReference>
<dbReference type="EMBL" id="RKQT01000004">
    <property type="protein sequence ID" value="RPE91997.1"/>
    <property type="molecule type" value="Genomic_DNA"/>
</dbReference>
<evidence type="ECO:0000313" key="4">
    <source>
        <dbReference type="Proteomes" id="UP000276901"/>
    </source>
</evidence>
<name>A0AAE6X3Y8_9PAST</name>